<name>A0ABV3GHK3_MICGL</name>
<dbReference type="RefSeq" id="WP_358135085.1">
    <property type="nucleotide sequence ID" value="NZ_JBFALK010000011.1"/>
</dbReference>
<dbReference type="EMBL" id="JBFALK010000011">
    <property type="protein sequence ID" value="MEV0971115.1"/>
    <property type="molecule type" value="Genomic_DNA"/>
</dbReference>
<dbReference type="InterPro" id="IPR050509">
    <property type="entry name" value="CoA-transferase_III"/>
</dbReference>
<gene>
    <name evidence="1" type="ORF">AB0I59_21005</name>
</gene>
<keyword evidence="2" id="KW-1185">Reference proteome</keyword>
<dbReference type="InterPro" id="IPR003673">
    <property type="entry name" value="CoA-Trfase_fam_III"/>
</dbReference>
<dbReference type="SUPFAM" id="SSF89796">
    <property type="entry name" value="CoA-transferase family III (CaiB/BaiF)"/>
    <property type="match status" value="1"/>
</dbReference>
<evidence type="ECO:0000313" key="2">
    <source>
        <dbReference type="Proteomes" id="UP001551675"/>
    </source>
</evidence>
<dbReference type="Gene3D" id="3.40.50.10540">
    <property type="entry name" value="Crotonobetainyl-coa:carnitine coa-transferase, domain 1"/>
    <property type="match status" value="1"/>
</dbReference>
<accession>A0ABV3GHK3</accession>
<protein>
    <submittedName>
        <fullName evidence="1">CaiB/BaiF CoA-transferase family protein</fullName>
    </submittedName>
</protein>
<dbReference type="Gene3D" id="3.30.1540.10">
    <property type="entry name" value="formyl-coa transferase, domain 3"/>
    <property type="match status" value="1"/>
</dbReference>
<dbReference type="Proteomes" id="UP001551675">
    <property type="component" value="Unassembled WGS sequence"/>
</dbReference>
<dbReference type="InterPro" id="IPR044855">
    <property type="entry name" value="CoA-Trfase_III_dom3_sf"/>
</dbReference>
<sequence length="370" mass="39967">MTGGPLQGVRVIELAGLGPVPFAAMMMADLGADVIRVDRVASSSAPEKRVPRHHLNPINRGRRSVRLDLKSASGRSELSRLLEQADVLLDPYRPGVLERMGIDPAKLTEEFPRLVVARMTGWGQDGPISTAAGHDINFISLSGVLDSIGTSETGPVPPLMYLADFAGGGMVLGFGVLAALVERGESGRGQIIDCSMLEGASLLTIAIRGMKARGDWNLARGTNAYDSGSHFYGVYETSDGKYMAVGAIEPQFYRCFLEALGLVPDDLPRQYDSAAWPELKRTVAEIFRSRPRAHWEKVFGELDACVTPVRDLDEATTDPQMVARGAFVELAGVVQPAPVPKFSRSTARLTLPPPYPGEHTEEILRTAGSR</sequence>
<dbReference type="Pfam" id="PF02515">
    <property type="entry name" value="CoA_transf_3"/>
    <property type="match status" value="1"/>
</dbReference>
<dbReference type="PANTHER" id="PTHR48228:SF5">
    <property type="entry name" value="ALPHA-METHYLACYL-COA RACEMASE"/>
    <property type="match status" value="1"/>
</dbReference>
<comment type="caution">
    <text evidence="1">The sequence shown here is derived from an EMBL/GenBank/DDBJ whole genome shotgun (WGS) entry which is preliminary data.</text>
</comment>
<evidence type="ECO:0000313" key="1">
    <source>
        <dbReference type="EMBL" id="MEV0971115.1"/>
    </source>
</evidence>
<reference evidence="1 2" key="1">
    <citation type="submission" date="2024-06" db="EMBL/GenBank/DDBJ databases">
        <title>The Natural Products Discovery Center: Release of the First 8490 Sequenced Strains for Exploring Actinobacteria Biosynthetic Diversity.</title>
        <authorList>
            <person name="Kalkreuter E."/>
            <person name="Kautsar S.A."/>
            <person name="Yang D."/>
            <person name="Bader C.D."/>
            <person name="Teijaro C.N."/>
            <person name="Fluegel L."/>
            <person name="Davis C.M."/>
            <person name="Simpson J.R."/>
            <person name="Lauterbach L."/>
            <person name="Steele A.D."/>
            <person name="Gui C."/>
            <person name="Meng S."/>
            <person name="Li G."/>
            <person name="Viehrig K."/>
            <person name="Ye F."/>
            <person name="Su P."/>
            <person name="Kiefer A.F."/>
            <person name="Nichols A."/>
            <person name="Cepeda A.J."/>
            <person name="Yan W."/>
            <person name="Fan B."/>
            <person name="Jiang Y."/>
            <person name="Adhikari A."/>
            <person name="Zheng C.-J."/>
            <person name="Schuster L."/>
            <person name="Cowan T.M."/>
            <person name="Smanski M.J."/>
            <person name="Chevrette M.G."/>
            <person name="De Carvalho L.P.S."/>
            <person name="Shen B."/>
        </authorList>
    </citation>
    <scope>NUCLEOTIDE SEQUENCE [LARGE SCALE GENOMIC DNA]</scope>
    <source>
        <strain evidence="1 2">NPDC050100</strain>
    </source>
</reference>
<dbReference type="InterPro" id="IPR023606">
    <property type="entry name" value="CoA-Trfase_III_dom_1_sf"/>
</dbReference>
<organism evidence="1 2">
    <name type="scientific">Microtetraspora glauca</name>
    <dbReference type="NCBI Taxonomy" id="1996"/>
    <lineage>
        <taxon>Bacteria</taxon>
        <taxon>Bacillati</taxon>
        <taxon>Actinomycetota</taxon>
        <taxon>Actinomycetes</taxon>
        <taxon>Streptosporangiales</taxon>
        <taxon>Streptosporangiaceae</taxon>
        <taxon>Microtetraspora</taxon>
    </lineage>
</organism>
<proteinExistence type="predicted"/>
<dbReference type="PANTHER" id="PTHR48228">
    <property type="entry name" value="SUCCINYL-COA--D-CITRAMALATE COA-TRANSFERASE"/>
    <property type="match status" value="1"/>
</dbReference>